<dbReference type="SUPFAM" id="SSF53850">
    <property type="entry name" value="Periplasmic binding protein-like II"/>
    <property type="match status" value="1"/>
</dbReference>
<keyword evidence="3" id="KW-1185">Reference proteome</keyword>
<dbReference type="Gene3D" id="3.40.190.10">
    <property type="entry name" value="Periplasmic binding protein-like II"/>
    <property type="match status" value="1"/>
</dbReference>
<name>A0A0N7M0N4_9RHOB</name>
<sequence length="99" mass="10765">MTFTRRTLMAGAAALAMLAGAGAPAAAQDQVTLTIANTQWLDALRGENLWAAVKRFEDSHPNITLEQHTISRNEFNDRLITEMGARQGPNILIGQDGLF</sequence>
<dbReference type="EMBL" id="CYSE01000006">
    <property type="protein sequence ID" value="CUH80953.1"/>
    <property type="molecule type" value="Genomic_DNA"/>
</dbReference>
<feature type="chain" id="PRO_5006015751" evidence="1">
    <location>
        <begin position="28"/>
        <end position="99"/>
    </location>
</feature>
<evidence type="ECO:0000313" key="2">
    <source>
        <dbReference type="EMBL" id="CUH80953.1"/>
    </source>
</evidence>
<dbReference type="STRING" id="441103.TRN7648_03253"/>
<dbReference type="AlphaFoldDB" id="A0A0N7M0N4"/>
<protein>
    <submittedName>
        <fullName evidence="2">Uncharacterized protein</fullName>
    </submittedName>
</protein>
<reference evidence="2 3" key="1">
    <citation type="submission" date="2015-09" db="EMBL/GenBank/DDBJ databases">
        <authorList>
            <consortium name="Swine Surveillance"/>
        </authorList>
    </citation>
    <scope>NUCLEOTIDE SEQUENCE [LARGE SCALE GENOMIC DNA]</scope>
    <source>
        <strain evidence="2 3">CECT 7648</strain>
    </source>
</reference>
<dbReference type="PROSITE" id="PS51318">
    <property type="entry name" value="TAT"/>
    <property type="match status" value="1"/>
</dbReference>
<dbReference type="RefSeq" id="WP_200807289.1">
    <property type="nucleotide sequence ID" value="NZ_CYSE01000006.1"/>
</dbReference>
<evidence type="ECO:0000313" key="3">
    <source>
        <dbReference type="Proteomes" id="UP000054935"/>
    </source>
</evidence>
<feature type="signal peptide" evidence="1">
    <location>
        <begin position="1"/>
        <end position="27"/>
    </location>
</feature>
<keyword evidence="1" id="KW-0732">Signal</keyword>
<proteinExistence type="predicted"/>
<dbReference type="InterPro" id="IPR006311">
    <property type="entry name" value="TAT_signal"/>
</dbReference>
<gene>
    <name evidence="2" type="ORF">TRN7648_03253</name>
</gene>
<dbReference type="Proteomes" id="UP000054935">
    <property type="component" value="Unassembled WGS sequence"/>
</dbReference>
<evidence type="ECO:0000256" key="1">
    <source>
        <dbReference type="SAM" id="SignalP"/>
    </source>
</evidence>
<organism evidence="2 3">
    <name type="scientific">Tropicibacter naphthalenivorans</name>
    <dbReference type="NCBI Taxonomy" id="441103"/>
    <lineage>
        <taxon>Bacteria</taxon>
        <taxon>Pseudomonadati</taxon>
        <taxon>Pseudomonadota</taxon>
        <taxon>Alphaproteobacteria</taxon>
        <taxon>Rhodobacterales</taxon>
        <taxon>Roseobacteraceae</taxon>
        <taxon>Tropicibacter</taxon>
    </lineage>
</organism>
<accession>A0A0N7M0N4</accession>